<sequence length="483" mass="57377">MNKSLGKRFIVFCFLIAGFVFRWLSLQQTDFANGWDTYYYLIQLASLQGTGQMHSSEWNLFYPTLILVDWFFSDSVTAVKFLSASLTALFMYAFSLLTVQLKVRFEYIIFLLAYLLFSPELTYFASQWPKNLLGIIVYVLLLTTLVKKSWFFVIALLIVSFFAHRMVAVLGLITVALWIFNKKINIRLKIGIVTLGLLSLSIVHFVPGLISFYDFERFNSLLSNQLQLPHLSFFHLFKTEKISNWWRMEMIMSIMLVIYIIGRLFKQLIKNQSISSFQFVIIALFIILWFPFYQMTSDNIPYRLFHAGLLLLPLLFLVSFKNLNLNSRLIRSLTFIFMIFSFFSWKTYAPEKHDPDYKTYSKMIQKLESYWMKNSKAELIIGHKSLAEIITYHTQVDVLPWQVEYEVEADKLYRIAYLPFDRLYEYYLHNTPYQLAVNYYYMKESDWQIFLANLKKHESVALYELHQNWKNPHEVRPAYLLKN</sequence>
<dbReference type="Proteomes" id="UP001232019">
    <property type="component" value="Chromosome"/>
</dbReference>
<gene>
    <name evidence="2" type="ORF">QYS47_28195</name>
</gene>
<proteinExistence type="predicted"/>
<dbReference type="KEGG" id="marp:QYS47_28195"/>
<feature type="transmembrane region" description="Helical" evidence="1">
    <location>
        <begin position="150"/>
        <end position="180"/>
    </location>
</feature>
<feature type="transmembrane region" description="Helical" evidence="1">
    <location>
        <begin position="192"/>
        <end position="213"/>
    </location>
</feature>
<protein>
    <submittedName>
        <fullName evidence="2">Uncharacterized protein</fullName>
    </submittedName>
</protein>
<dbReference type="AlphaFoldDB" id="A0AA51ZW31"/>
<organism evidence="2">
    <name type="scientific">Marivirga arenosa</name>
    <dbReference type="NCBI Taxonomy" id="3059076"/>
    <lineage>
        <taxon>Bacteria</taxon>
        <taxon>Pseudomonadati</taxon>
        <taxon>Bacteroidota</taxon>
        <taxon>Cytophagia</taxon>
        <taxon>Cytophagales</taxon>
        <taxon>Marivirgaceae</taxon>
        <taxon>Marivirga</taxon>
    </lineage>
</organism>
<feature type="transmembrane region" description="Helical" evidence="1">
    <location>
        <begin position="277"/>
        <end position="294"/>
    </location>
</feature>
<dbReference type="EMBL" id="CP129968">
    <property type="protein sequence ID" value="WNB17803.1"/>
    <property type="molecule type" value="Genomic_DNA"/>
</dbReference>
<dbReference type="RefSeq" id="WP_322347303.1">
    <property type="nucleotide sequence ID" value="NZ_CP129968.2"/>
</dbReference>
<feature type="transmembrane region" description="Helical" evidence="1">
    <location>
        <begin position="330"/>
        <end position="348"/>
    </location>
</feature>
<feature type="transmembrane region" description="Helical" evidence="1">
    <location>
        <begin position="105"/>
        <end position="125"/>
    </location>
</feature>
<name>A0AA51ZW31_9BACT</name>
<accession>A0AA51ZW31</accession>
<keyword evidence="1" id="KW-1133">Transmembrane helix</keyword>
<feature type="transmembrane region" description="Helical" evidence="1">
    <location>
        <begin position="300"/>
        <end position="318"/>
    </location>
</feature>
<reference evidence="2" key="1">
    <citation type="submission" date="2023-08" db="EMBL/GenBank/DDBJ databases">
        <title>Comparative genomics and taxonomic characterization of three novel marine species of genus Marivirga.</title>
        <authorList>
            <person name="Muhammad N."/>
            <person name="Kim S.-G."/>
        </authorList>
    </citation>
    <scope>NUCLEOTIDE SEQUENCE</scope>
    <source>
        <strain evidence="2">BKB1-2</strain>
    </source>
</reference>
<feature type="transmembrane region" description="Helical" evidence="1">
    <location>
        <begin position="78"/>
        <end position="98"/>
    </location>
</feature>
<keyword evidence="1" id="KW-0812">Transmembrane</keyword>
<evidence type="ECO:0000256" key="1">
    <source>
        <dbReference type="SAM" id="Phobius"/>
    </source>
</evidence>
<feature type="transmembrane region" description="Helical" evidence="1">
    <location>
        <begin position="245"/>
        <end position="265"/>
    </location>
</feature>
<keyword evidence="1" id="KW-0472">Membrane</keyword>
<evidence type="ECO:0000313" key="2">
    <source>
        <dbReference type="EMBL" id="WNB17803.1"/>
    </source>
</evidence>